<gene>
    <name evidence="1" type="ORF">EAS61_23005</name>
</gene>
<evidence type="ECO:0008006" key="3">
    <source>
        <dbReference type="Google" id="ProtNLM"/>
    </source>
</evidence>
<proteinExistence type="predicted"/>
<dbReference type="PANTHER" id="PTHR39327">
    <property type="match status" value="1"/>
</dbReference>
<protein>
    <recommendedName>
        <fullName evidence="3">Transglutaminase</fullName>
    </recommendedName>
</protein>
<organism evidence="1 2">
    <name type="scientific">Bradyrhizobium zhanjiangense</name>
    <dbReference type="NCBI Taxonomy" id="1325107"/>
    <lineage>
        <taxon>Bacteria</taxon>
        <taxon>Pseudomonadati</taxon>
        <taxon>Pseudomonadota</taxon>
        <taxon>Alphaproteobacteria</taxon>
        <taxon>Hyphomicrobiales</taxon>
        <taxon>Nitrobacteraceae</taxon>
        <taxon>Bradyrhizobium</taxon>
    </lineage>
</organism>
<dbReference type="Pfam" id="PF06035">
    <property type="entry name" value="Peptidase_C93"/>
    <property type="match status" value="1"/>
</dbReference>
<dbReference type="AlphaFoldDB" id="A0A4Q0QJ79"/>
<dbReference type="InterPro" id="IPR010319">
    <property type="entry name" value="Transglutaminase-like_Cys_pept"/>
</dbReference>
<reference evidence="1 2" key="1">
    <citation type="submission" date="2018-11" db="EMBL/GenBank/DDBJ databases">
        <title>Bradyrhizobium sp. nov., isolated from effective nodules of peanut in China.</title>
        <authorList>
            <person name="Li Y."/>
        </authorList>
    </citation>
    <scope>NUCLEOTIDE SEQUENCE [LARGE SCALE GENOMIC DNA]</scope>
    <source>
        <strain evidence="1 2">CCBAU 51770</strain>
    </source>
</reference>
<dbReference type="EMBL" id="RKMK01000023">
    <property type="protein sequence ID" value="RXG92619.1"/>
    <property type="molecule type" value="Genomic_DNA"/>
</dbReference>
<evidence type="ECO:0000313" key="2">
    <source>
        <dbReference type="Proteomes" id="UP000290174"/>
    </source>
</evidence>
<comment type="caution">
    <text evidence="1">The sequence shown here is derived from an EMBL/GenBank/DDBJ whole genome shotgun (WGS) entry which is preliminary data.</text>
</comment>
<evidence type="ECO:0000313" key="1">
    <source>
        <dbReference type="EMBL" id="RXG92619.1"/>
    </source>
</evidence>
<accession>A0A4Q0QJ79</accession>
<sequence>MYRVSGSVLVVAVAMMAGGAPWAGAGRLAMPMTSQAALGRIELGRPTLPPLTYTMFCLRYEAECRSRRGFRGGPVRLTEERWADLLEVNGAVNLAIMPVPNDLGLAGEAWSVNPDRGDCNDYAVSKRHELLRRGWPARALLLSEVIVSSGEHHLVLLVRTRSGDLVLDNLAPEIKLWSRVPYRWLRVQMPSSHQLWATIDGKGA</sequence>
<dbReference type="Proteomes" id="UP000290174">
    <property type="component" value="Unassembled WGS sequence"/>
</dbReference>
<name>A0A4Q0QJ79_9BRAD</name>
<dbReference type="Gene3D" id="3.10.620.30">
    <property type="match status" value="1"/>
</dbReference>
<dbReference type="PANTHER" id="PTHR39327:SF1">
    <property type="entry name" value="BLR5470 PROTEIN"/>
    <property type="match status" value="1"/>
</dbReference>